<keyword evidence="13" id="KW-1185">Reference proteome</keyword>
<accession>A0ABR6XE50</accession>
<name>A0ABR6XE50_9BURK</name>
<gene>
    <name evidence="12" type="primary">fliJ</name>
    <name evidence="12" type="ORF">H8K26_06935</name>
</gene>
<feature type="coiled-coil region" evidence="11">
    <location>
        <begin position="73"/>
        <end position="100"/>
    </location>
</feature>
<evidence type="ECO:0000256" key="10">
    <source>
        <dbReference type="ARBA" id="ARBA00023225"/>
    </source>
</evidence>
<comment type="caution">
    <text evidence="12">The sequence shown here is derived from an EMBL/GenBank/DDBJ whole genome shotgun (WGS) entry which is preliminary data.</text>
</comment>
<reference evidence="12 13" key="1">
    <citation type="submission" date="2020-08" db="EMBL/GenBank/DDBJ databases">
        <title>Novel species isolated from subtropical streams in China.</title>
        <authorList>
            <person name="Lu H."/>
        </authorList>
    </citation>
    <scope>NUCLEOTIDE SEQUENCE [LARGE SCALE GENOMIC DNA]</scope>
    <source>
        <strain evidence="12 13">CCTCC AB 2015119</strain>
    </source>
</reference>
<evidence type="ECO:0000256" key="2">
    <source>
        <dbReference type="ARBA" id="ARBA00010004"/>
    </source>
</evidence>
<dbReference type="InterPro" id="IPR053716">
    <property type="entry name" value="Flag_assembly_chemotaxis_eff"/>
</dbReference>
<dbReference type="PIRSF" id="PIRSF019404">
    <property type="entry name" value="FliJ"/>
    <property type="match status" value="1"/>
</dbReference>
<protein>
    <recommendedName>
        <fullName evidence="3">Flagellar FliJ protein</fullName>
    </recommendedName>
</protein>
<keyword evidence="8" id="KW-0653">Protein transport</keyword>
<evidence type="ECO:0000256" key="1">
    <source>
        <dbReference type="ARBA" id="ARBA00004413"/>
    </source>
</evidence>
<evidence type="ECO:0000256" key="4">
    <source>
        <dbReference type="ARBA" id="ARBA00022448"/>
    </source>
</evidence>
<dbReference type="InterPro" id="IPR052570">
    <property type="entry name" value="FliJ"/>
</dbReference>
<keyword evidence="12" id="KW-0282">Flagellum</keyword>
<keyword evidence="10" id="KW-1006">Bacterial flagellum protein export</keyword>
<dbReference type="PANTHER" id="PTHR38786">
    <property type="entry name" value="FLAGELLAR FLIJ PROTEIN"/>
    <property type="match status" value="1"/>
</dbReference>
<comment type="subcellular location">
    <subcellularLocation>
        <location evidence="1">Cell membrane</location>
        <topology evidence="1">Peripheral membrane protein</topology>
        <orientation evidence="1">Cytoplasmic side</orientation>
    </subcellularLocation>
</comment>
<dbReference type="EMBL" id="JACOFT010000002">
    <property type="protein sequence ID" value="MBC3811174.1"/>
    <property type="molecule type" value="Genomic_DNA"/>
</dbReference>
<keyword evidence="6" id="KW-0145">Chemotaxis</keyword>
<organism evidence="12 13">
    <name type="scientific">Undibacterium aquatile</name>
    <dbReference type="NCBI Taxonomy" id="1537398"/>
    <lineage>
        <taxon>Bacteria</taxon>
        <taxon>Pseudomonadati</taxon>
        <taxon>Pseudomonadota</taxon>
        <taxon>Betaproteobacteria</taxon>
        <taxon>Burkholderiales</taxon>
        <taxon>Oxalobacteraceae</taxon>
        <taxon>Undibacterium</taxon>
    </lineage>
</organism>
<dbReference type="PRINTS" id="PR01004">
    <property type="entry name" value="FLGFLIJ"/>
</dbReference>
<evidence type="ECO:0000256" key="5">
    <source>
        <dbReference type="ARBA" id="ARBA00022475"/>
    </source>
</evidence>
<evidence type="ECO:0000256" key="7">
    <source>
        <dbReference type="ARBA" id="ARBA00022795"/>
    </source>
</evidence>
<dbReference type="Pfam" id="PF02050">
    <property type="entry name" value="FliJ"/>
    <property type="match status" value="1"/>
</dbReference>
<dbReference type="InterPro" id="IPR012823">
    <property type="entry name" value="Flagell_FliJ"/>
</dbReference>
<dbReference type="NCBIfam" id="TIGR02473">
    <property type="entry name" value="flagell_FliJ"/>
    <property type="match status" value="1"/>
</dbReference>
<evidence type="ECO:0000256" key="8">
    <source>
        <dbReference type="ARBA" id="ARBA00022927"/>
    </source>
</evidence>
<keyword evidence="5" id="KW-1003">Cell membrane</keyword>
<evidence type="ECO:0000256" key="11">
    <source>
        <dbReference type="SAM" id="Coils"/>
    </source>
</evidence>
<dbReference type="Proteomes" id="UP000637632">
    <property type="component" value="Unassembled WGS sequence"/>
</dbReference>
<dbReference type="InterPro" id="IPR018006">
    <property type="entry name" value="Flag_FliJ_proteobac"/>
</dbReference>
<comment type="similarity">
    <text evidence="2">Belongs to the FliJ family.</text>
</comment>
<dbReference type="PANTHER" id="PTHR38786:SF1">
    <property type="entry name" value="FLAGELLAR FLIJ PROTEIN"/>
    <property type="match status" value="1"/>
</dbReference>
<evidence type="ECO:0000313" key="12">
    <source>
        <dbReference type="EMBL" id="MBC3811174.1"/>
    </source>
</evidence>
<sequence>MAKRSPINTLIEIADRETDDAAKRLGQAIRYHEETQSKLNLLIQYRDDYDSKFQAAAAAGISASQYGNFLGFLAKLDSAVEGQKEVIRNAESKVQAAKLDWQGNEKKRLSYNTLDHRVKMVQQKKDAKSDQKQTDDFAARAYFYKSE</sequence>
<keyword evidence="12" id="KW-0966">Cell projection</keyword>
<dbReference type="RefSeq" id="WP_186883517.1">
    <property type="nucleotide sequence ID" value="NZ_JACOFT010000002.1"/>
</dbReference>
<proteinExistence type="inferred from homology"/>
<evidence type="ECO:0000256" key="3">
    <source>
        <dbReference type="ARBA" id="ARBA00020392"/>
    </source>
</evidence>
<evidence type="ECO:0000256" key="6">
    <source>
        <dbReference type="ARBA" id="ARBA00022500"/>
    </source>
</evidence>
<keyword evidence="9" id="KW-0472">Membrane</keyword>
<keyword evidence="7" id="KW-1005">Bacterial flagellum biogenesis</keyword>
<evidence type="ECO:0000256" key="9">
    <source>
        <dbReference type="ARBA" id="ARBA00023136"/>
    </source>
</evidence>
<keyword evidence="11" id="KW-0175">Coiled coil</keyword>
<dbReference type="Gene3D" id="1.10.287.1700">
    <property type="match status" value="1"/>
</dbReference>
<keyword evidence="4" id="KW-0813">Transport</keyword>
<evidence type="ECO:0000313" key="13">
    <source>
        <dbReference type="Proteomes" id="UP000637632"/>
    </source>
</evidence>
<keyword evidence="12" id="KW-0969">Cilium</keyword>